<evidence type="ECO:0000256" key="4">
    <source>
        <dbReference type="SAM" id="MobiDB-lite"/>
    </source>
</evidence>
<dbReference type="Pfam" id="PF04650">
    <property type="entry name" value="YSIRK_signal"/>
    <property type="match status" value="1"/>
</dbReference>
<dbReference type="SMART" id="SM01208">
    <property type="entry name" value="G5"/>
    <property type="match status" value="2"/>
</dbReference>
<keyword evidence="5" id="KW-0472">Membrane</keyword>
<organism evidence="7 8">
    <name type="scientific">Streptococcus fermentans</name>
    <dbReference type="NCBI Taxonomy" id="3095082"/>
    <lineage>
        <taxon>Bacteria</taxon>
        <taxon>Bacillati</taxon>
        <taxon>Bacillota</taxon>
        <taxon>Bacilli</taxon>
        <taxon>Lactobacillales</taxon>
        <taxon>Streptococcaceae</taxon>
        <taxon>Streptococcus</taxon>
    </lineage>
</organism>
<feature type="transmembrane region" description="Helical" evidence="5">
    <location>
        <begin position="21"/>
        <end position="40"/>
    </location>
</feature>
<keyword evidence="1" id="KW-0645">Protease</keyword>
<dbReference type="InterPro" id="IPR008006">
    <property type="entry name" value="Peptidase_M26_N_dom"/>
</dbReference>
<feature type="transmembrane region" description="Helical" evidence="5">
    <location>
        <begin position="108"/>
        <end position="126"/>
    </location>
</feature>
<keyword evidence="5" id="KW-1133">Transmembrane helix</keyword>
<evidence type="ECO:0000313" key="8">
    <source>
        <dbReference type="Proteomes" id="UP001280591"/>
    </source>
</evidence>
<evidence type="ECO:0000259" key="6">
    <source>
        <dbReference type="PROSITE" id="PS51109"/>
    </source>
</evidence>
<keyword evidence="5" id="KW-0812">Transmembrane</keyword>
<dbReference type="EMBL" id="JAXHDP010000001">
    <property type="protein sequence ID" value="MDY4345084.1"/>
    <property type="molecule type" value="Genomic_DNA"/>
</dbReference>
<evidence type="ECO:0000256" key="2">
    <source>
        <dbReference type="ARBA" id="ARBA00022729"/>
    </source>
</evidence>
<dbReference type="Proteomes" id="UP001280591">
    <property type="component" value="Unassembled WGS sequence"/>
</dbReference>
<keyword evidence="2" id="KW-0732">Signal</keyword>
<keyword evidence="3" id="KW-0378">Hydrolase</keyword>
<dbReference type="InterPro" id="IPR011098">
    <property type="entry name" value="G5_dom"/>
</dbReference>
<sequence>MNTRKMQFERVIKYSIRKFSVGVGSAVIGTFLLGANNFLVETVSANEVATPNQVHYRYLAEQELTEAEKALIHHELPSDLKQDDVVYLVYRKKEMNSQQLPNTGSKELALATLGFATASMIVVVMSKKHRNKMLGLLFIGALGGSYFIPQSAQAFENKILVSYNQTIAASSQEDLAKGVIQIEGYEYVGYFKASDFQEQPEQMTTAKGTQEEGHEGESLVQPEAPAYTGEITAKGTQEEGHQGESLVQPELPAYTGEITAKGTQEEGHQGESLVQPEAPAYTGEINAKGTQEAGHEGESLVQPELPAYTGEISAKGTQEEGHEGESLVQPELPAYTGELTSKGTQEAGHQGESLIQPELPAYTGEISAKGTQEEGHEGESLVQPELPAYTGELTSKGTQEAGHQGESLIQPELPAYTGEISAKGTQEDGHEGESLVQPDLPAYTGEISAKGTQESGHEGESLVQPESPAYTGEISAKGTQEEGHEGESLVQPESPAYTGEVTAKGTQEEGHQGESLVQPELPEYKVAEATITETETVEVPYTKEYVADDTRYTDEETVIQNGQAGSQLIHRVYKTVNGQKVGDPISTSTETVKAPVNEKISRGTKAIEGQVEEVSFEEIPFETRTEVDSTLPKGTEVVAQAGQNGKKKITKVYKTLKGVKTADAPTISEEVVEAVQDRIIKKGDQILTEPTLTLTQIDKEELERSAKVRYQLVKPTGVTIKSLEVVLKDGDTSLQTVNMSEGDLTANLTNLKYYKDYKIATKMVYDRGNGNEEVVLTEEPLRLDLKKVEVKNIKETSLISVDDQGVETDNSLLSAKPSDVKPYYLKVTTHDNKVTKLAVDKIEEVTVDGKALFKVTAKAPDLVQRNADNQFTEEYVHYFAKPKAHEGDVYYDFNDLVKAMQANPTGTFKLGSSMNASNVQPAGKSYVTNAFKGTLESTEGNKFAIHNITRPLFGNIEGGTVKNLLLENVNIDMPGFDRVAPIANVIKNNATVENVKVTGNVIGGNDVAGIINKIDGSGKVSNVAFIGKIHAAGNKGWYLAGVLGENWKGIVEKAYVDAEITGNKAKAAGLVYSSQNGGDNNTLGREGVLRNSVAKGSIELKEAVQSGGLLGTNWALGAIEDNITMMKVKTGEMVFGHSDIDADDYFTYSRTKRNFSVEGVSEGNKSYKNSRKIPSISQEEADKKIEAMGITADKFESTKPVEDKLNNIVNKADQYKTIDGYDASRELAYRNIEKLQPFYNKEWIVNQGNKLAAGSPLLTKEILSVTAMKGNAFVTELADADHIMVHYGDKTKDIFTVSPKDSKVKQVKEYSIAELGEVVYTPNMVDKDRSDLINAIVEKLSPVELQSDPIYTHLGRTGPNKVNAIKDLYLEESFKEVKDNLAKFVKQLLENEDHQLNTDEAAKRALIKKIDDNKAAVLLGLSYLNRYYGVKFDNFNIKQLMLFKPDFYGKNVNVLDFLIKIGSKENNIKGDRTLEAYRETIGGVIGIGELNSFLDYNMRLFTEDKDLNDWFIKSTKDNVYIVEPKTTTPEFADKKHRAYEGLNNDMHGKMILPLLNLKDAHMFLISTYNTMAYSSFEKYGKYTEAERNAFKAEIDKVAKGQQNYLDFWSRLATDKVRNQLLKSNNMVPTPVLDNQNYKDISTDKYGHTNSGKDVAPIRELYGPTGRYHATDWRMGAVARVYANPYKDDSVFFMVTDMISDFGVSAFTHETTHVNDRMVYLGGSRHREGTDLEAFAQGMLQTPSVSNPNGEYKALGLNMAYERPNDGNQWYNTNPNDLKSRDEIDRYMKGYNDTLMLLDYLEGEAVLDKANQDLNNAWFKKVDKQYRGNNTKNQFDKVRPLSDEEKAIPLRTVDDLVTNNFMTNRGPGNRVYNPTDFDSAYVNVPMMSGIYGGNTSEGAPGAMSFKHNTFRIWGYYGYEKGFLNYASNMLKAESKKAGKDTLGDDFIINKISEGKFNNLEDWKKAYFKEVVTSAKNGIQSIEIDGKTYNSYEDLKRAFAEAVDKDKATLSKGSVKFDNTVALKEKLFKKLLQQTDSFKTSIFK</sequence>
<dbReference type="Gene3D" id="2.20.230.10">
    <property type="entry name" value="Resuscitation-promoting factor rpfb"/>
    <property type="match status" value="2"/>
</dbReference>
<protein>
    <submittedName>
        <fullName evidence="7">ZmpA/ZmpB/ZmpC family metallo-endopeptidase</fullName>
    </submittedName>
</protein>
<feature type="region of interest" description="Disordered" evidence="4">
    <location>
        <begin position="475"/>
        <end position="495"/>
    </location>
</feature>
<feature type="transmembrane region" description="Helical" evidence="5">
    <location>
        <begin position="133"/>
        <end position="149"/>
    </location>
</feature>
<feature type="domain" description="G5" evidence="6">
    <location>
        <begin position="604"/>
        <end position="686"/>
    </location>
</feature>
<dbReference type="InterPro" id="IPR011505">
    <property type="entry name" value="Peptidase_M26_C_dom"/>
</dbReference>
<gene>
    <name evidence="7" type="ORF">SPC81_00465</name>
</gene>
<dbReference type="PANTHER" id="PTHR48193:SF2">
    <property type="entry name" value="ZINC METALLOPROTEASE ZMPB"/>
    <property type="match status" value="1"/>
</dbReference>
<evidence type="ECO:0000256" key="1">
    <source>
        <dbReference type="ARBA" id="ARBA00022670"/>
    </source>
</evidence>
<feature type="region of interest" description="Disordered" evidence="4">
    <location>
        <begin position="199"/>
        <end position="224"/>
    </location>
</feature>
<reference evidence="7 8" key="1">
    <citation type="submission" date="2023-11" db="EMBL/GenBank/DDBJ databases">
        <title>Streptococcus wuxiensis sp. nov., Streptococcus jiangnanensis sp. nov., Streptococcus fermentans sp. nov., three novel members of the genus Streptococcus isolated from breast milk.</title>
        <authorList>
            <person name="Zhou Y."/>
            <person name="Yang B."/>
        </authorList>
    </citation>
    <scope>NUCLEOTIDE SEQUENCE [LARGE SCALE GENOMIC DNA]</scope>
    <source>
        <strain evidence="7 8">BJSWXB5TM5</strain>
    </source>
</reference>
<dbReference type="Gene3D" id="2.160.20.110">
    <property type="match status" value="1"/>
</dbReference>
<evidence type="ECO:0000256" key="5">
    <source>
        <dbReference type="SAM" id="Phobius"/>
    </source>
</evidence>
<feature type="domain" description="G5" evidence="6">
    <location>
        <begin position="523"/>
        <end position="606"/>
    </location>
</feature>
<dbReference type="NCBIfam" id="TIGR01168">
    <property type="entry name" value="YSIRK_signal"/>
    <property type="match status" value="1"/>
</dbReference>
<dbReference type="Pfam" id="PF07580">
    <property type="entry name" value="Peptidase_M26_C"/>
    <property type="match status" value="1"/>
</dbReference>
<dbReference type="InterPro" id="IPR005877">
    <property type="entry name" value="YSIRK_signal_dom"/>
</dbReference>
<evidence type="ECO:0000256" key="3">
    <source>
        <dbReference type="ARBA" id="ARBA00022801"/>
    </source>
</evidence>
<dbReference type="InterPro" id="IPR053094">
    <property type="entry name" value="Zinc_metalloprotease_ZmpB"/>
</dbReference>
<comment type="caution">
    <text evidence="7">The sequence shown here is derived from an EMBL/GenBank/DDBJ whole genome shotgun (WGS) entry which is preliminary data.</text>
</comment>
<feature type="compositionally biased region" description="Polar residues" evidence="4">
    <location>
        <begin position="199"/>
        <end position="208"/>
    </location>
</feature>
<dbReference type="Pfam" id="PF05342">
    <property type="entry name" value="Peptidase_M26_N"/>
    <property type="match status" value="1"/>
</dbReference>
<dbReference type="PANTHER" id="PTHR48193">
    <property type="entry name" value="ZINC METALLOPROTEASE ZMPB-RELATED"/>
    <property type="match status" value="1"/>
</dbReference>
<proteinExistence type="predicted"/>
<accession>A0ABU5FTI3</accession>
<name>A0ABU5FTI3_9STRE</name>
<dbReference type="PROSITE" id="PS51109">
    <property type="entry name" value="G5"/>
    <property type="match status" value="2"/>
</dbReference>
<keyword evidence="8" id="KW-1185">Reference proteome</keyword>
<dbReference type="Pfam" id="PF07501">
    <property type="entry name" value="G5"/>
    <property type="match status" value="2"/>
</dbReference>
<dbReference type="RefSeq" id="WP_320693280.1">
    <property type="nucleotide sequence ID" value="NZ_JAXHDP010000001.1"/>
</dbReference>
<evidence type="ECO:0000313" key="7">
    <source>
        <dbReference type="EMBL" id="MDY4345084.1"/>
    </source>
</evidence>